<evidence type="ECO:0000259" key="6">
    <source>
        <dbReference type="Pfam" id="PF18676"/>
    </source>
</evidence>
<evidence type="ECO:0000256" key="2">
    <source>
        <dbReference type="SAM" id="MobiDB-lite"/>
    </source>
</evidence>
<name>A0A0R1LPZ6_9LACO</name>
<keyword evidence="1" id="KW-0677">Repeat</keyword>
<feature type="region of interest" description="Disordered" evidence="2">
    <location>
        <begin position="55"/>
        <end position="176"/>
    </location>
</feature>
<dbReference type="Pfam" id="PF06458">
    <property type="entry name" value="MucBP"/>
    <property type="match status" value="4"/>
</dbReference>
<dbReference type="Pfam" id="PF17883">
    <property type="entry name" value="MBG"/>
    <property type="match status" value="15"/>
</dbReference>
<dbReference type="RefSeq" id="WP_056947710.1">
    <property type="nucleotide sequence ID" value="NZ_AZEE01000028.1"/>
</dbReference>
<dbReference type="Gene3D" id="3.10.20.320">
    <property type="entry name" value="Putative peptidoglycan bound protein (lpxtg motif)"/>
    <property type="match status" value="3"/>
</dbReference>
<dbReference type="InterPro" id="IPR041286">
    <property type="entry name" value="MBG_2"/>
</dbReference>
<feature type="compositionally biased region" description="Low complexity" evidence="2">
    <location>
        <begin position="142"/>
        <end position="156"/>
    </location>
</feature>
<dbReference type="InterPro" id="IPR009459">
    <property type="entry name" value="MucBP_dom"/>
</dbReference>
<evidence type="ECO:0000256" key="3">
    <source>
        <dbReference type="SAM" id="Phobius"/>
    </source>
</evidence>
<keyword evidence="3" id="KW-0472">Membrane</keyword>
<protein>
    <submittedName>
        <fullName evidence="7">LPXTG-motif protein cell wall anchor domain protein</fullName>
    </submittedName>
</protein>
<feature type="domain" description="MBG" evidence="5">
    <location>
        <begin position="1782"/>
        <end position="1869"/>
    </location>
</feature>
<dbReference type="Proteomes" id="UP000051160">
    <property type="component" value="Unassembled WGS sequence"/>
</dbReference>
<feature type="domain" description="MBG" evidence="5">
    <location>
        <begin position="2041"/>
        <end position="2130"/>
    </location>
</feature>
<feature type="domain" description="MBG" evidence="5">
    <location>
        <begin position="2304"/>
        <end position="2392"/>
    </location>
</feature>
<feature type="domain" description="MucBP" evidence="4">
    <location>
        <begin position="967"/>
        <end position="1025"/>
    </location>
</feature>
<evidence type="ECO:0000313" key="8">
    <source>
        <dbReference type="Proteomes" id="UP000051160"/>
    </source>
</evidence>
<evidence type="ECO:0000259" key="5">
    <source>
        <dbReference type="Pfam" id="PF17883"/>
    </source>
</evidence>
<keyword evidence="3" id="KW-1133">Transmembrane helix</keyword>
<feature type="domain" description="MucBP" evidence="4">
    <location>
        <begin position="452"/>
        <end position="539"/>
    </location>
</feature>
<gene>
    <name evidence="7" type="ORF">FD04_GL000872</name>
</gene>
<feature type="domain" description="MBG" evidence="5">
    <location>
        <begin position="1874"/>
        <end position="1962"/>
    </location>
</feature>
<dbReference type="InterPro" id="IPR041277">
    <property type="entry name" value="MBG_Lactobacillales"/>
</dbReference>
<proteinExistence type="predicted"/>
<keyword evidence="8" id="KW-1185">Reference proteome</keyword>
<dbReference type="Pfam" id="PF18676">
    <property type="entry name" value="MBG_2"/>
    <property type="match status" value="2"/>
</dbReference>
<feature type="domain" description="MucBP" evidence="4">
    <location>
        <begin position="608"/>
        <end position="674"/>
    </location>
</feature>
<feature type="transmembrane region" description="Helical" evidence="3">
    <location>
        <begin position="29"/>
        <end position="49"/>
    </location>
</feature>
<feature type="domain" description="MBG" evidence="5">
    <location>
        <begin position="2913"/>
        <end position="2999"/>
    </location>
</feature>
<feature type="domain" description="MBG" evidence="5">
    <location>
        <begin position="2214"/>
        <end position="2301"/>
    </location>
</feature>
<keyword evidence="3" id="KW-0812">Transmembrane</keyword>
<dbReference type="PATRIC" id="fig|1423776.4.peg.879"/>
<dbReference type="Gene3D" id="3.10.430.110">
    <property type="match status" value="15"/>
</dbReference>
<feature type="domain" description="MBG" evidence="5">
    <location>
        <begin position="2477"/>
        <end position="2567"/>
    </location>
</feature>
<reference evidence="7 8" key="1">
    <citation type="journal article" date="2015" name="Genome Announc.">
        <title>Expanding the biotechnology potential of lactobacilli through comparative genomics of 213 strains and associated genera.</title>
        <authorList>
            <person name="Sun Z."/>
            <person name="Harris H.M."/>
            <person name="McCann A."/>
            <person name="Guo C."/>
            <person name="Argimon S."/>
            <person name="Zhang W."/>
            <person name="Yang X."/>
            <person name="Jeffery I.B."/>
            <person name="Cooney J.C."/>
            <person name="Kagawa T.F."/>
            <person name="Liu W."/>
            <person name="Song Y."/>
            <person name="Salvetti E."/>
            <person name="Wrobel A."/>
            <person name="Rasinkangas P."/>
            <person name="Parkhill J."/>
            <person name="Rea M.C."/>
            <person name="O'Sullivan O."/>
            <person name="Ritari J."/>
            <person name="Douillard F.P."/>
            <person name="Paul Ross R."/>
            <person name="Yang R."/>
            <person name="Briner A.E."/>
            <person name="Felis G.E."/>
            <person name="de Vos W.M."/>
            <person name="Barrangou R."/>
            <person name="Klaenhammer T.R."/>
            <person name="Caufield P.W."/>
            <person name="Cui Y."/>
            <person name="Zhang H."/>
            <person name="O'Toole P.W."/>
        </authorList>
    </citation>
    <scope>NUCLEOTIDE SEQUENCE [LARGE SCALE GENOMIC DNA]</scope>
    <source>
        <strain evidence="7 8">DSM 19909</strain>
    </source>
</reference>
<evidence type="ECO:0000259" key="4">
    <source>
        <dbReference type="Pfam" id="PF06458"/>
    </source>
</evidence>
<feature type="domain" description="MBG" evidence="5">
    <location>
        <begin position="1437"/>
        <end position="1526"/>
    </location>
</feature>
<feature type="compositionally biased region" description="Low complexity" evidence="2">
    <location>
        <begin position="165"/>
        <end position="176"/>
    </location>
</feature>
<evidence type="ECO:0000256" key="1">
    <source>
        <dbReference type="ARBA" id="ARBA00022737"/>
    </source>
</evidence>
<feature type="domain" description="MBG" evidence="5">
    <location>
        <begin position="1158"/>
        <end position="1253"/>
    </location>
</feature>
<dbReference type="STRING" id="1423776.FD04_GL000872"/>
<organism evidence="7 8">
    <name type="scientific">Secundilactobacillus odoratitofui DSM 19909 = JCM 15043</name>
    <dbReference type="NCBI Taxonomy" id="1423776"/>
    <lineage>
        <taxon>Bacteria</taxon>
        <taxon>Bacillati</taxon>
        <taxon>Bacillota</taxon>
        <taxon>Bacilli</taxon>
        <taxon>Lactobacillales</taxon>
        <taxon>Lactobacillaceae</taxon>
        <taxon>Secundilactobacillus</taxon>
    </lineage>
</organism>
<feature type="domain" description="MBG" evidence="6">
    <location>
        <begin position="1967"/>
        <end position="2033"/>
    </location>
</feature>
<feature type="compositionally biased region" description="Low complexity" evidence="2">
    <location>
        <begin position="57"/>
        <end position="91"/>
    </location>
</feature>
<dbReference type="OrthoDB" id="2250692at2"/>
<evidence type="ECO:0000313" key="7">
    <source>
        <dbReference type="EMBL" id="KRK97899.1"/>
    </source>
</evidence>
<feature type="domain" description="MBG" evidence="5">
    <location>
        <begin position="1610"/>
        <end position="1696"/>
    </location>
</feature>
<accession>A0A0R1LPZ6</accession>
<feature type="compositionally biased region" description="Polar residues" evidence="2">
    <location>
        <begin position="92"/>
        <end position="136"/>
    </location>
</feature>
<feature type="domain" description="MBG" evidence="5">
    <location>
        <begin position="1255"/>
        <end position="1344"/>
    </location>
</feature>
<sequence>MTKRKQKAYELATQTRKEHFKMFKHKGSWAFVEITVVTGLFFGVNSMVAHAQTGGDAASVTTSSTKTTTNNSASVTSSTNVASNTSDATSTGQSGADSSSVSAETVTDNSNTGQNNTQSETNTATSTANDSGTSLNDETKTSESNNSQTTTTAQTTPAVAYKSMQTSAASTPTTATTTATNQVTTANLNGTNIANVNADGTISTTDVNRVSYSTADEIAANFIATRNVKSNNKITSTDLSSQIQTGTVTLVPNVGTTAGALTFNNQIDTSQTFTFTTALTTNLGDNSGGGLGIILQPVDPADTGVGPGSDPTADIGILGLPNTYFAGRDGYAHSNGDVNWNTLSIRATDKNGNLSTSTPVWKSTSTFSTTATEYVILNWTPTLINNDNTVTGSLVYTSYSDAAHTKQNQTVTGNDIVLNRSESIAAFGATGGVSATRIVSAPTITATIASVPVTINYVNVDTGATISTSDVTNVNIGESLTIADTTDLSTNTVAPKAIDGYRFVKAISGDGSSTVNVTNSVLNAGTSSSSANNITLYYTNQNTYTIQPVDGAGNNISGLGALSTTGTIGSTVATPVYAGYTAASSTVTVPNTNGATVKVLYVAQKAGTVTVQYVGANGSSLPTSVQPASVILGSGTLGSPFNVASPLIDGYVASQSAISGTYTTDAQTITVTYTPTNNAYTITPVDTNDNPIAGLAPTGGNAVTGQTITLPDYSAQGYSLVSGQSYTVQPGVINYNVQYLPMTATITVNYIVKVADGTTSTTQTVQTVATGNSYNIVTPVIAGYTPDITAVTGVYGFTGSASRQTTFTVTYTPNLVTVSYVFTGLDDATLKIAQASPQGKTTQMPVGTPNTVLAPDLSKYGYTFVQRMQTVTISADPSANVIVIAYKGNPTQITVNYVDTTGKILSPATTQTGIVGGSYTITSPTVTGYTPNQAMVSGTYTVANQTANNSQLTVTYKANTTMVAYTIQPVDANGNKISSLTPVTGYAAAGTVITAPDYTNQGYQLVTPSTVTVSSTPNQTLNVTYAQLVNYTLQPVDASGNAITTLPTSTGKGVAGKSITPPTYTGYNVNGTYTVPTASGVVKVIYTPKTMTVTMTPVDGNGNVISDLAVTTYTNMAGGTIINTYPTYAGYQLKTTGSVTVPISDNSTYNIQVTYLKQATINVTGTSSATYTGDVQAPILANYKLTLPDGRTYTLSASDITAIDAKGQVTNAIDSGAYSVGLTSSALAAIQTQLANNYVITAASPTATFTINKKAGTATIGTGQKPYDNDPQTNQTVYTVTMPTGETAPTMTADDFDITGINSQDVGNYTIKLSDAGLAKLNETSKNFSFTQNSVKAGSFKITQATGTVSITGYARDFDGSTDVDISKLAVSVPSGAKIPTWTAADFDLSSVKSANVGNYNVTLSAKGLEDLNAVNINFSFAAGNLASGTFQILPAKATVKIGNHEKNYDNNAATDPTMYDVALSEGLVAPTWTADDFDLSGITSQNVGTYAVKLSDTGVQKLKAANANYAIDASVVTAGQFTINKAKVTLTVPTESVAYTGKAVSALTPVIEGVPEKGESLNASLTDISKAIQVGTYPLTATVNQTDNPNYQVTVTPGSLTITPISGDVIIGSGQKLYDGDVNTDSKIFDVTLPNLAIAPTWTPADFDLSGITSQNAGRYSVTLSDQGLTDLNKINPNFVFTEDNIKAGTFTINKASITITAPTLSKIYDGKAYISADVKAKVIVTKPALGVAPVYTLTDTNQWTSAGTYNLTISTDENQNGNYDITVKPGQLTITQAQGIASVVSTSKPWDNNAATDPTTFDVKVADGLTNPTNWEASDFDVTGITSQKVGSYPVKLTAAGISKLEAANLNYTFTNGVTAGTFTIAQLTPQIHIGDGSKVYDGVVGTEGKVFDVTFDSKIAKLIAMPTFDASDFDTSDVGKDAKIYTVTLNSQGLGKLQDLNPNVAFKSENLIAGHFTILKRPATITGPTMTKVYGTSDFTTTQDVVTTGVIDGETLKYALAETSESDAGTHDLDVIVGDNPNYTVTTQSGHYIITPATATIQIGDVTKVYDGTATTDPTTFTVTLPEGVKAPSWQAVDFDLSGITSQDVGEYEIKLSQTGLDDLNAQNSNYLFTQDNVTAGTFSITKTPITITANDIVKTYDDQPASTPTATVSGLTANMVDVVYSLNAEELKNDINAGNYNITVTALENENKNYTITTNPAKLIINQQAIGVELGTATKPYDNDPSTDPKQVAVKLADGLTAPTWTDDDFVVETHDQSVGNYAVTLSDKGIDALNTANPNYTFEKSLVVAGVFSITQAAGTMTIEPRSKTYDGDTSTDPADNALVVDLPTNAVRPEWQDGDFTGLTSENVGDYIITLTAQGLKRLQDANPNFSFKASSITAGTFSITPAEITIQAPTLTKVYDGQAYQGAISATVTGVPTKGVTPVFTLSDISKQTNVTTTPVAINVFPTEGANGNYMFTTTAGQLTITPADATITAITGTKVYDGNTDVTNSDFTVTLGQGLVAPADGFTVADFDVDGITSADVGTQYTISLSADGQKRLAEANPNYTITNAGLKGNFTITPATATASINGVTKSYDGDSSTDPKQYTVEVNGVDGQKTVTLDAKYFAIKNTGQNVGNYTVSLTGDGLAELQSQFPNYTIGQVSDGQYSITPVTITGSLSDWKDTFGQQHNPVSAVQWANLPNKGDKPVYSITDTTKLTAVGNYQVVITASQADNPNYLIQTSPATYHIVKAEGMATIEAATKVFDNDQITDPATYTVTLNSGATNVAWTADDFADDNATDQNVDSVHHITLTTAGLAKLNEANQNYFFTGSTEANTTSGSLTITPRPVTITAPTIIKTFDSNPYSGEVMAQVDGQVDSSPVIYSLDSVSDDIDQGTYTIGVKYDESANANYTITAEAGSLTINHILATLTVNTSSPKTYDGKNDVDTSILTVSLPGGLTPPELSASDFDFTNVGTDVGDYQISLTKAGIDKLNTINKNYQFDLSRVNSGTFSIIQAKGTATIQGGTAGYNGDASTDPKTFNVTLYSNEVAPEGGWVASDFTGIASQNVGTYSIQLTQSGLNRLNAANPNYIFNLDDITPGNYVITKANVTITAPTLTKIYDGKAYSGDYQPTITGQPASGDKLVYKLTDISQYTDVKQTPVVITVDPGDNPNYNVTPVNGKLTITKASASV</sequence>
<feature type="domain" description="MBG" evidence="5">
    <location>
        <begin position="2741"/>
        <end position="2831"/>
    </location>
</feature>
<feature type="domain" description="MBG" evidence="5">
    <location>
        <begin position="2569"/>
        <end position="2657"/>
    </location>
</feature>
<feature type="domain" description="MBG" evidence="5">
    <location>
        <begin position="1348"/>
        <end position="1433"/>
    </location>
</feature>
<comment type="caution">
    <text evidence="7">The sequence shown here is derived from an EMBL/GenBank/DDBJ whole genome shotgun (WGS) entry which is preliminary data.</text>
</comment>
<feature type="domain" description="MBG" evidence="5">
    <location>
        <begin position="3005"/>
        <end position="3092"/>
    </location>
</feature>
<feature type="domain" description="MBG" evidence="6">
    <location>
        <begin position="2133"/>
        <end position="2207"/>
    </location>
</feature>
<dbReference type="EMBL" id="AZEE01000028">
    <property type="protein sequence ID" value="KRK97899.1"/>
    <property type="molecule type" value="Genomic_DNA"/>
</dbReference>
<feature type="domain" description="MucBP" evidence="4">
    <location>
        <begin position="892"/>
        <end position="956"/>
    </location>
</feature>